<dbReference type="InterPro" id="IPR008920">
    <property type="entry name" value="TF_FadR/GntR_C"/>
</dbReference>
<dbReference type="Gene3D" id="1.20.120.530">
    <property type="entry name" value="GntR ligand-binding domain-like"/>
    <property type="match status" value="1"/>
</dbReference>
<evidence type="ECO:0000256" key="2">
    <source>
        <dbReference type="ARBA" id="ARBA00023125"/>
    </source>
</evidence>
<comment type="caution">
    <text evidence="4">The sequence shown here is derived from an EMBL/GenBank/DDBJ whole genome shotgun (WGS) entry which is preliminary data.</text>
</comment>
<keyword evidence="1" id="KW-0805">Transcription regulation</keyword>
<name>A0ABV2X0P7_9NOCA</name>
<evidence type="ECO:0000256" key="1">
    <source>
        <dbReference type="ARBA" id="ARBA00023015"/>
    </source>
</evidence>
<accession>A0ABV2X0P7</accession>
<proteinExistence type="predicted"/>
<feature type="non-terminal residue" evidence="4">
    <location>
        <position position="1"/>
    </location>
</feature>
<dbReference type="SUPFAM" id="SSF48008">
    <property type="entry name" value="GntR ligand-binding domain-like"/>
    <property type="match status" value="1"/>
</dbReference>
<keyword evidence="2" id="KW-0238">DNA-binding</keyword>
<protein>
    <submittedName>
        <fullName evidence="4">GntR family transcriptional regulator</fullName>
    </submittedName>
</protein>
<dbReference type="Proteomes" id="UP001550628">
    <property type="component" value="Unassembled WGS sequence"/>
</dbReference>
<sequence>RALHLSNTERRKRVGNDHRKMIDAIEQQDASRLIKLMDSHRAASRKILQDVLGPSLSPALISLPQSSAAMRSARG</sequence>
<evidence type="ECO:0000313" key="4">
    <source>
        <dbReference type="EMBL" id="MEU1956722.1"/>
    </source>
</evidence>
<dbReference type="EMBL" id="JBEYBF010000043">
    <property type="protein sequence ID" value="MEU1956722.1"/>
    <property type="molecule type" value="Genomic_DNA"/>
</dbReference>
<reference evidence="4 5" key="1">
    <citation type="submission" date="2024-06" db="EMBL/GenBank/DDBJ databases">
        <title>The Natural Products Discovery Center: Release of the First 8490 Sequenced Strains for Exploring Actinobacteria Biosynthetic Diversity.</title>
        <authorList>
            <person name="Kalkreuter E."/>
            <person name="Kautsar S.A."/>
            <person name="Yang D."/>
            <person name="Bader C.D."/>
            <person name="Teijaro C.N."/>
            <person name="Fluegel L."/>
            <person name="Davis C.M."/>
            <person name="Simpson J.R."/>
            <person name="Lauterbach L."/>
            <person name="Steele A.D."/>
            <person name="Gui C."/>
            <person name="Meng S."/>
            <person name="Li G."/>
            <person name="Viehrig K."/>
            <person name="Ye F."/>
            <person name="Su P."/>
            <person name="Kiefer A.F."/>
            <person name="Nichols A."/>
            <person name="Cepeda A.J."/>
            <person name="Yan W."/>
            <person name="Fan B."/>
            <person name="Jiang Y."/>
            <person name="Adhikari A."/>
            <person name="Zheng C.-J."/>
            <person name="Schuster L."/>
            <person name="Cowan T.M."/>
            <person name="Smanski M.J."/>
            <person name="Chevrette M.G."/>
            <person name="De Carvalho L.P.S."/>
            <person name="Shen B."/>
        </authorList>
    </citation>
    <scope>NUCLEOTIDE SEQUENCE [LARGE SCALE GENOMIC DNA]</scope>
    <source>
        <strain evidence="4 5">NPDC019708</strain>
    </source>
</reference>
<evidence type="ECO:0000313" key="5">
    <source>
        <dbReference type="Proteomes" id="UP001550628"/>
    </source>
</evidence>
<gene>
    <name evidence="4" type="ORF">ABZ510_33345</name>
</gene>
<keyword evidence="5" id="KW-1185">Reference proteome</keyword>
<evidence type="ECO:0000256" key="3">
    <source>
        <dbReference type="ARBA" id="ARBA00023163"/>
    </source>
</evidence>
<organism evidence="4 5">
    <name type="scientific">Nocardia rhamnosiphila</name>
    <dbReference type="NCBI Taxonomy" id="426716"/>
    <lineage>
        <taxon>Bacteria</taxon>
        <taxon>Bacillati</taxon>
        <taxon>Actinomycetota</taxon>
        <taxon>Actinomycetes</taxon>
        <taxon>Mycobacteriales</taxon>
        <taxon>Nocardiaceae</taxon>
        <taxon>Nocardia</taxon>
    </lineage>
</organism>
<keyword evidence="3" id="KW-0804">Transcription</keyword>